<dbReference type="Gene3D" id="3.90.550.10">
    <property type="entry name" value="Spore Coat Polysaccharide Biosynthesis Protein SpsA, Chain A"/>
    <property type="match status" value="1"/>
</dbReference>
<comment type="catalytic activity">
    <reaction evidence="5">
        <text>phosphoenolpyruvate + GTP + H(+) = enolpyruvoyl-2-diphospho-5'-guanosine + diphosphate</text>
        <dbReference type="Rhea" id="RHEA:30519"/>
        <dbReference type="ChEBI" id="CHEBI:15378"/>
        <dbReference type="ChEBI" id="CHEBI:33019"/>
        <dbReference type="ChEBI" id="CHEBI:37565"/>
        <dbReference type="ChEBI" id="CHEBI:58702"/>
        <dbReference type="ChEBI" id="CHEBI:143701"/>
        <dbReference type="EC" id="2.7.7.105"/>
    </reaction>
</comment>
<dbReference type="HAMAP" id="MF_02114">
    <property type="entry name" value="CofC"/>
    <property type="match status" value="1"/>
</dbReference>
<evidence type="ECO:0000256" key="3">
    <source>
        <dbReference type="ARBA" id="ARBA00022741"/>
    </source>
</evidence>
<keyword evidence="1 5" id="KW-0808">Transferase</keyword>
<feature type="binding site" evidence="5">
    <location>
        <position position="144"/>
    </location>
    <ligand>
        <name>phosphoenolpyruvate</name>
        <dbReference type="ChEBI" id="CHEBI:58702"/>
    </ligand>
</feature>
<evidence type="ECO:0000256" key="4">
    <source>
        <dbReference type="ARBA" id="ARBA00023134"/>
    </source>
</evidence>
<feature type="binding site" evidence="5">
    <location>
        <position position="147"/>
    </location>
    <ligand>
        <name>phosphoenolpyruvate</name>
        <dbReference type="ChEBI" id="CHEBI:58702"/>
    </ligand>
</feature>
<evidence type="ECO:0000313" key="8">
    <source>
        <dbReference type="Proteomes" id="UP000626982"/>
    </source>
</evidence>
<dbReference type="Proteomes" id="UP000626982">
    <property type="component" value="Unassembled WGS sequence"/>
</dbReference>
<dbReference type="EC" id="2.7.7.105" evidence="5"/>
<comment type="similarity">
    <text evidence="5">Belongs to the CofC family.</text>
</comment>
<dbReference type="InterPro" id="IPR029044">
    <property type="entry name" value="Nucleotide-diphossugar_trans"/>
</dbReference>
<proteinExistence type="inferred from homology"/>
<reference evidence="8" key="1">
    <citation type="journal article" date="2019" name="Int. J. Syst. Evol. Microbiol.">
        <title>The Global Catalogue of Microorganisms (GCM) 10K type strain sequencing project: providing services to taxonomists for standard genome sequencing and annotation.</title>
        <authorList>
            <consortium name="The Broad Institute Genomics Platform"/>
            <consortium name="The Broad Institute Genome Sequencing Center for Infectious Disease"/>
            <person name="Wu L."/>
            <person name="Ma J."/>
        </authorList>
    </citation>
    <scope>NUCLEOTIDE SEQUENCE [LARGE SCALE GENOMIC DNA]</scope>
    <source>
        <strain evidence="8">CGMCC 1.6960</strain>
    </source>
</reference>
<dbReference type="NCBIfam" id="TIGR03552">
    <property type="entry name" value="F420_cofC"/>
    <property type="match status" value="1"/>
</dbReference>
<accession>A0ABQ2KLM2</accession>
<dbReference type="InterPro" id="IPR025877">
    <property type="entry name" value="MobA-like_NTP_Trfase"/>
</dbReference>
<comment type="function">
    <text evidence="5">Guanylyltransferase that catalyzes the activation of phosphoenolpyruvate (PEP) as enolpyruvoyl-2-diphospho-5'-guanosine, via the condensation of PEP with GTP. It is involved in the biosynthesis of coenzyme F420, a hydride carrier cofactor.</text>
</comment>
<keyword evidence="2 5" id="KW-0548">Nucleotidyltransferase</keyword>
<dbReference type="RefSeq" id="WP_188718292.1">
    <property type="nucleotide sequence ID" value="NZ_BAABBD010000003.1"/>
</dbReference>
<keyword evidence="3 5" id="KW-0547">Nucleotide-binding</keyword>
<feature type="binding site" evidence="5">
    <location>
        <position position="128"/>
    </location>
    <ligand>
        <name>phosphoenolpyruvate</name>
        <dbReference type="ChEBI" id="CHEBI:58702"/>
    </ligand>
</feature>
<keyword evidence="4 5" id="KW-0342">GTP-binding</keyword>
<dbReference type="SUPFAM" id="SSF53448">
    <property type="entry name" value="Nucleotide-diphospho-sugar transferases"/>
    <property type="match status" value="1"/>
</dbReference>
<dbReference type="InterPro" id="IPR002835">
    <property type="entry name" value="CofC"/>
</dbReference>
<evidence type="ECO:0000256" key="2">
    <source>
        <dbReference type="ARBA" id="ARBA00022695"/>
    </source>
</evidence>
<dbReference type="Pfam" id="PF12804">
    <property type="entry name" value="NTP_transf_3"/>
    <property type="match status" value="1"/>
</dbReference>
<dbReference type="PANTHER" id="PTHR40392:SF1">
    <property type="entry name" value="2-PHOSPHO-L-LACTATE GUANYLYLTRANSFERASE"/>
    <property type="match status" value="1"/>
</dbReference>
<comment type="caution">
    <text evidence="7">The sequence shown here is derived from an EMBL/GenBank/DDBJ whole genome shotgun (WGS) entry which is preliminary data.</text>
</comment>
<protein>
    <recommendedName>
        <fullName evidence="5">Phosphoenolpyruvate guanylyltransferase</fullName>
        <shortName evidence="5">PEP guanylyltransferase</shortName>
        <ecNumber evidence="5">2.7.7.105</ecNumber>
    </recommendedName>
</protein>
<dbReference type="EMBL" id="BMLM01000002">
    <property type="protein sequence ID" value="GGN87103.1"/>
    <property type="molecule type" value="Genomic_DNA"/>
</dbReference>
<dbReference type="PANTHER" id="PTHR40392">
    <property type="entry name" value="2-PHOSPHO-L-LACTATE GUANYLYLTRANSFERASE"/>
    <property type="match status" value="1"/>
</dbReference>
<evidence type="ECO:0000256" key="5">
    <source>
        <dbReference type="HAMAP-Rule" id="MF_02114"/>
    </source>
</evidence>
<comment type="pathway">
    <text evidence="5">Cofactor biosynthesis; coenzyme F420 biosynthesis.</text>
</comment>
<evidence type="ECO:0000256" key="1">
    <source>
        <dbReference type="ARBA" id="ARBA00022679"/>
    </source>
</evidence>
<sequence>MRWTVVLPVKGQSGKSRLDAGDARAALAVAFARDAIAASVACPAVERVVVVTGDETVAATEGVEVVADPGAGLHAAIQAGIAVVAPGAPAAVVLADLPALTPEALDDALALAAEQPRSYVADAISTGTTLLAARRADALRPRFGEGSAERHRAEGHVELPVPVSSGLRVDVDELADLHLALDLGVGVHTRAVLDGARATDAA</sequence>
<keyword evidence="8" id="KW-1185">Reference proteome</keyword>
<evidence type="ECO:0000313" key="7">
    <source>
        <dbReference type="EMBL" id="GGN87103.1"/>
    </source>
</evidence>
<name>A0ABQ2KLM2_9MICO</name>
<organism evidence="7 8">
    <name type="scientific">Agrococcus terreus</name>
    <dbReference type="NCBI Taxonomy" id="574649"/>
    <lineage>
        <taxon>Bacteria</taxon>
        <taxon>Bacillati</taxon>
        <taxon>Actinomycetota</taxon>
        <taxon>Actinomycetes</taxon>
        <taxon>Micrococcales</taxon>
        <taxon>Microbacteriaceae</taxon>
        <taxon>Agrococcus</taxon>
    </lineage>
</organism>
<evidence type="ECO:0000259" key="6">
    <source>
        <dbReference type="Pfam" id="PF12804"/>
    </source>
</evidence>
<gene>
    <name evidence="5" type="primary">fbiD</name>
    <name evidence="7" type="ORF">GCM10010968_21290</name>
</gene>
<feature type="domain" description="MobA-like NTP transferase" evidence="6">
    <location>
        <begin position="39"/>
        <end position="132"/>
    </location>
</feature>